<evidence type="ECO:0000313" key="3">
    <source>
        <dbReference type="WBParaSite" id="L893_g20993.t1"/>
    </source>
</evidence>
<protein>
    <submittedName>
        <fullName evidence="3">Secreted protein</fullName>
    </submittedName>
</protein>
<dbReference type="WBParaSite" id="L893_g20993.t1">
    <property type="protein sequence ID" value="L893_g20993.t1"/>
    <property type="gene ID" value="L893_g20993"/>
</dbReference>
<accession>A0A1I7YY02</accession>
<proteinExistence type="predicted"/>
<dbReference type="AlphaFoldDB" id="A0A1I7YY02"/>
<dbReference type="Proteomes" id="UP000095287">
    <property type="component" value="Unplaced"/>
</dbReference>
<keyword evidence="2" id="KW-1185">Reference proteome</keyword>
<name>A0A1I7YY02_9BILA</name>
<evidence type="ECO:0000256" key="1">
    <source>
        <dbReference type="SAM" id="MobiDB-lite"/>
    </source>
</evidence>
<sequence length="118" mass="13353">MPCQPARLSPSVRSVIPIPPATVPSPIRAFPRAVFVHDSHTTVPLPHCFFQCRRSARYRRRRHSAAAESRMLLERFLFRPPSATGVCGARPCGRRLTEFSSSSSNGDSWTPSFWSDWR</sequence>
<evidence type="ECO:0000313" key="2">
    <source>
        <dbReference type="Proteomes" id="UP000095287"/>
    </source>
</evidence>
<feature type="compositionally biased region" description="Polar residues" evidence="1">
    <location>
        <begin position="98"/>
        <end position="118"/>
    </location>
</feature>
<organism evidence="2 3">
    <name type="scientific">Steinernema glaseri</name>
    <dbReference type="NCBI Taxonomy" id="37863"/>
    <lineage>
        <taxon>Eukaryota</taxon>
        <taxon>Metazoa</taxon>
        <taxon>Ecdysozoa</taxon>
        <taxon>Nematoda</taxon>
        <taxon>Chromadorea</taxon>
        <taxon>Rhabditida</taxon>
        <taxon>Tylenchina</taxon>
        <taxon>Panagrolaimomorpha</taxon>
        <taxon>Strongyloidoidea</taxon>
        <taxon>Steinernematidae</taxon>
        <taxon>Steinernema</taxon>
    </lineage>
</organism>
<feature type="region of interest" description="Disordered" evidence="1">
    <location>
        <begin position="97"/>
        <end position="118"/>
    </location>
</feature>
<reference evidence="3" key="1">
    <citation type="submission" date="2016-11" db="UniProtKB">
        <authorList>
            <consortium name="WormBaseParasite"/>
        </authorList>
    </citation>
    <scope>IDENTIFICATION</scope>
</reference>